<evidence type="ECO:0000259" key="2">
    <source>
        <dbReference type="Pfam" id="PF02517"/>
    </source>
</evidence>
<keyword evidence="3" id="KW-0645">Protease</keyword>
<feature type="transmembrane region" description="Helical" evidence="1">
    <location>
        <begin position="128"/>
        <end position="149"/>
    </location>
</feature>
<feature type="transmembrane region" description="Helical" evidence="1">
    <location>
        <begin position="209"/>
        <end position="230"/>
    </location>
</feature>
<proteinExistence type="predicted"/>
<feature type="transmembrane region" description="Helical" evidence="1">
    <location>
        <begin position="48"/>
        <end position="69"/>
    </location>
</feature>
<dbReference type="EMBL" id="CP004350">
    <property type="protein sequence ID" value="AHI21336.1"/>
    <property type="molecule type" value="Genomic_DNA"/>
</dbReference>
<protein>
    <submittedName>
        <fullName evidence="3">CAAX amino terminal protease</fullName>
    </submittedName>
</protein>
<evidence type="ECO:0000313" key="3">
    <source>
        <dbReference type="EMBL" id="AHI21336.1"/>
    </source>
</evidence>
<sequence length="231" mass="24669">MPVLHRDQPEPTSRGLLQMFAAGMLGAAGCGFAAGFLAKSTRGPVGDLITLGAFLGFVLAGGGVLYFGLVRRYGWGWQEFGFTRPTRSLWHLTWWIPATIAAGGIRAMLIGTALGLSPSGGSSETAGFHLSIVASILIFVITVILAPLFEEIVFRRVLMDWLDARFSTWIAATVTTVAFTAAHISPAIMLYIVFLGTSLILARLWFGSLWGSFLVHAANNGLVTAIALLAL</sequence>
<keyword evidence="1" id="KW-0812">Transmembrane</keyword>
<reference evidence="4" key="1">
    <citation type="submission" date="2013-02" db="EMBL/GenBank/DDBJ databases">
        <title>The complete genome sequence of Corynebacterium casei LMG S-19264 (=DSM 44701).</title>
        <authorList>
            <person name="Ruckert C."/>
            <person name="Albersmeier A."/>
            <person name="Kalinowski J."/>
        </authorList>
    </citation>
    <scope>NUCLEOTIDE SEQUENCE [LARGE SCALE GENOMIC DNA]</scope>
    <source>
        <strain evidence="4">LMG S-19264</strain>
    </source>
</reference>
<dbReference type="GO" id="GO:0006508">
    <property type="term" value="P:proteolysis"/>
    <property type="evidence" value="ECO:0007669"/>
    <property type="project" value="UniProtKB-KW"/>
</dbReference>
<feature type="transmembrane region" description="Helical" evidence="1">
    <location>
        <begin position="89"/>
        <end position="116"/>
    </location>
</feature>
<keyword evidence="1" id="KW-1133">Transmembrane helix</keyword>
<dbReference type="PROSITE" id="PS51257">
    <property type="entry name" value="PROKAR_LIPOPROTEIN"/>
    <property type="match status" value="1"/>
</dbReference>
<keyword evidence="3" id="KW-0378">Hydrolase</keyword>
<evidence type="ECO:0000313" key="4">
    <source>
        <dbReference type="Proteomes" id="UP000019226"/>
    </source>
</evidence>
<dbReference type="Pfam" id="PF02517">
    <property type="entry name" value="Rce1-like"/>
    <property type="match status" value="1"/>
</dbReference>
<dbReference type="Proteomes" id="UP000019226">
    <property type="component" value="Chromosome"/>
</dbReference>
<dbReference type="GO" id="GO:0008233">
    <property type="term" value="F:peptidase activity"/>
    <property type="evidence" value="ECO:0007669"/>
    <property type="project" value="UniProtKB-KW"/>
</dbReference>
<feature type="domain" description="CAAX prenyl protease 2/Lysostaphin resistance protein A-like" evidence="2">
    <location>
        <begin position="135"/>
        <end position="221"/>
    </location>
</feature>
<dbReference type="PANTHER" id="PTHR36435">
    <property type="entry name" value="SLR1288 PROTEIN"/>
    <property type="match status" value="1"/>
</dbReference>
<dbReference type="InterPro" id="IPR003675">
    <property type="entry name" value="Rce1/LyrA-like_dom"/>
</dbReference>
<organism evidence="3 4">
    <name type="scientific">Corynebacterium casei LMG S-19264</name>
    <dbReference type="NCBI Taxonomy" id="1285583"/>
    <lineage>
        <taxon>Bacteria</taxon>
        <taxon>Bacillati</taxon>
        <taxon>Actinomycetota</taxon>
        <taxon>Actinomycetes</taxon>
        <taxon>Mycobacteriales</taxon>
        <taxon>Corynebacteriaceae</taxon>
        <taxon>Corynebacterium</taxon>
    </lineage>
</organism>
<keyword evidence="1" id="KW-0472">Membrane</keyword>
<keyword evidence="4" id="KW-1185">Reference proteome</keyword>
<accession>A0ABN4CIY1</accession>
<evidence type="ECO:0000256" key="1">
    <source>
        <dbReference type="SAM" id="Phobius"/>
    </source>
</evidence>
<gene>
    <name evidence="3" type="ORF">CCASEI_13940</name>
</gene>
<dbReference type="PANTHER" id="PTHR36435:SF1">
    <property type="entry name" value="CAAX AMINO TERMINAL PROTEASE FAMILY PROTEIN"/>
    <property type="match status" value="1"/>
</dbReference>
<name>A0ABN4CIY1_9CORY</name>
<feature type="transmembrane region" description="Helical" evidence="1">
    <location>
        <begin position="169"/>
        <end position="202"/>
    </location>
</feature>
<feature type="transmembrane region" description="Helical" evidence="1">
    <location>
        <begin position="16"/>
        <end position="36"/>
    </location>
</feature>
<dbReference type="InterPro" id="IPR052710">
    <property type="entry name" value="CAAX_protease"/>
</dbReference>